<dbReference type="GeneID" id="28662785"/>
<evidence type="ECO:0000259" key="1">
    <source>
        <dbReference type="Pfam" id="PF22811"/>
    </source>
</evidence>
<gene>
    <name evidence="2" type="ORF">CCON33237_1109</name>
</gene>
<protein>
    <submittedName>
        <fullName evidence="2">Putative transcriptional regulator</fullName>
    </submittedName>
</protein>
<dbReference type="EMBL" id="CP012541">
    <property type="protein sequence ID" value="ALF47783.1"/>
    <property type="molecule type" value="Genomic_DNA"/>
</dbReference>
<dbReference type="RefSeq" id="WP_054196762.1">
    <property type="nucleotide sequence ID" value="NZ_CP012541.1"/>
</dbReference>
<dbReference type="Pfam" id="PF22811">
    <property type="entry name" value="Zn_ribbon_NrdR"/>
    <property type="match status" value="1"/>
</dbReference>
<dbReference type="OrthoDB" id="9807461at2"/>
<dbReference type="Proteomes" id="UP000066049">
    <property type="component" value="Chromosome"/>
</dbReference>
<reference evidence="3" key="1">
    <citation type="submission" date="2015-08" db="EMBL/GenBank/DDBJ databases">
        <title>Comparative genomics of the Campylobacter concisus group.</title>
        <authorList>
            <person name="Miller W.G."/>
            <person name="Yee E."/>
            <person name="Chapman M.H."/>
            <person name="Huynh S."/>
            <person name="Bono J.L."/>
            <person name="On S.L.W."/>
            <person name="St Leger J."/>
            <person name="Foster G."/>
            <person name="Parker C.T."/>
        </authorList>
    </citation>
    <scope>NUCLEOTIDE SEQUENCE [LARGE SCALE GENOMIC DNA]</scope>
    <source>
        <strain evidence="3">ATCC 33237</strain>
    </source>
</reference>
<dbReference type="InterPro" id="IPR055173">
    <property type="entry name" value="NrdR-like_N"/>
</dbReference>
<proteinExistence type="predicted"/>
<accession>A0A0M4STN0</accession>
<feature type="domain" description="Transcriptional repressor NrdR-like N-terminal" evidence="1">
    <location>
        <begin position="1"/>
        <end position="39"/>
    </location>
</feature>
<organism evidence="2 3">
    <name type="scientific">Campylobacter concisus</name>
    <dbReference type="NCBI Taxonomy" id="199"/>
    <lineage>
        <taxon>Bacteria</taxon>
        <taxon>Pseudomonadati</taxon>
        <taxon>Campylobacterota</taxon>
        <taxon>Epsilonproteobacteria</taxon>
        <taxon>Campylobacterales</taxon>
        <taxon>Campylobacteraceae</taxon>
        <taxon>Campylobacter</taxon>
    </lineage>
</organism>
<evidence type="ECO:0000313" key="3">
    <source>
        <dbReference type="Proteomes" id="UP000066049"/>
    </source>
</evidence>
<sequence>MFCPYCGFEKTKVLNTMKGLQNKRYRVCDKCKRSFVSIEALFCDPYWQEYAKATKELGDLKGIKNE</sequence>
<dbReference type="KEGG" id="ccoc:CCON33237_1109"/>
<dbReference type="PATRIC" id="fig|199.248.peg.1149"/>
<name>A0A0M4STN0_9BACT</name>
<evidence type="ECO:0000313" key="2">
    <source>
        <dbReference type="EMBL" id="ALF47783.1"/>
    </source>
</evidence>
<dbReference type="AlphaFoldDB" id="A0A0M4STN0"/>